<dbReference type="EMBL" id="JAPEUY010000012">
    <property type="protein sequence ID" value="KAJ4367575.1"/>
    <property type="molecule type" value="Genomic_DNA"/>
</dbReference>
<proteinExistence type="predicted"/>
<feature type="compositionally biased region" description="Basic and acidic residues" evidence="1">
    <location>
        <begin position="30"/>
        <end position="65"/>
    </location>
</feature>
<gene>
    <name evidence="2" type="ORF">N0V83_007159</name>
</gene>
<organism evidence="2 3">
    <name type="scientific">Neocucurbitaria cava</name>
    <dbReference type="NCBI Taxonomy" id="798079"/>
    <lineage>
        <taxon>Eukaryota</taxon>
        <taxon>Fungi</taxon>
        <taxon>Dikarya</taxon>
        <taxon>Ascomycota</taxon>
        <taxon>Pezizomycotina</taxon>
        <taxon>Dothideomycetes</taxon>
        <taxon>Pleosporomycetidae</taxon>
        <taxon>Pleosporales</taxon>
        <taxon>Pleosporineae</taxon>
        <taxon>Cucurbitariaceae</taxon>
        <taxon>Neocucurbitaria</taxon>
    </lineage>
</organism>
<name>A0A9W9CKW4_9PLEO</name>
<evidence type="ECO:0000256" key="1">
    <source>
        <dbReference type="SAM" id="MobiDB-lite"/>
    </source>
</evidence>
<comment type="caution">
    <text evidence="2">The sequence shown here is derived from an EMBL/GenBank/DDBJ whole genome shotgun (WGS) entry which is preliminary data.</text>
</comment>
<keyword evidence="3" id="KW-1185">Reference proteome</keyword>
<reference evidence="2" key="1">
    <citation type="submission" date="2022-10" db="EMBL/GenBank/DDBJ databases">
        <title>Tapping the CABI collections for fungal endophytes: first genome assemblies for Collariella, Neodidymelliopsis, Ascochyta clinopodiicola, Didymella pomorum, Didymosphaeria variabile, Neocosmospora piperis and Neocucurbitaria cava.</title>
        <authorList>
            <person name="Hill R."/>
        </authorList>
    </citation>
    <scope>NUCLEOTIDE SEQUENCE</scope>
    <source>
        <strain evidence="2">IMI 356814</strain>
    </source>
</reference>
<protein>
    <recommendedName>
        <fullName evidence="4">Mitochondrial carrier protein pet8 protein</fullName>
    </recommendedName>
</protein>
<feature type="region of interest" description="Disordered" evidence="1">
    <location>
        <begin position="26"/>
        <end position="103"/>
    </location>
</feature>
<evidence type="ECO:0000313" key="3">
    <source>
        <dbReference type="Proteomes" id="UP001140560"/>
    </source>
</evidence>
<accession>A0A9W9CKW4</accession>
<sequence>MSSIRALAMRRSQFVFTQRAAFSQSIARTAGKESALHTEGRAEEVEKKKHEQLQKQKDGKGHWEEQLASDSESIVKADRAETGTSTQEQIKKLQEESKKVGGS</sequence>
<dbReference type="AlphaFoldDB" id="A0A9W9CKW4"/>
<evidence type="ECO:0000313" key="2">
    <source>
        <dbReference type="EMBL" id="KAJ4367575.1"/>
    </source>
</evidence>
<evidence type="ECO:0008006" key="4">
    <source>
        <dbReference type="Google" id="ProtNLM"/>
    </source>
</evidence>
<dbReference type="OrthoDB" id="529205at2759"/>
<feature type="compositionally biased region" description="Basic and acidic residues" evidence="1">
    <location>
        <begin position="89"/>
        <end position="103"/>
    </location>
</feature>
<dbReference type="Proteomes" id="UP001140560">
    <property type="component" value="Unassembled WGS sequence"/>
</dbReference>